<gene>
    <name evidence="5" type="ORF">RFM51_15870</name>
</gene>
<dbReference type="NCBIfam" id="NF005760">
    <property type="entry name" value="PRK07586.1"/>
    <property type="match status" value="1"/>
</dbReference>
<feature type="domain" description="Thiamine pyrophosphate enzyme TPP-binding" evidence="3">
    <location>
        <begin position="375"/>
        <end position="514"/>
    </location>
</feature>
<evidence type="ECO:0000313" key="5">
    <source>
        <dbReference type="EMBL" id="MDX8441071.1"/>
    </source>
</evidence>
<keyword evidence="6" id="KW-1185">Reference proteome</keyword>
<dbReference type="Pfam" id="PF02775">
    <property type="entry name" value="TPP_enzyme_C"/>
    <property type="match status" value="1"/>
</dbReference>
<protein>
    <submittedName>
        <fullName evidence="5">Acetolactate synthase large subunit</fullName>
    </submittedName>
</protein>
<evidence type="ECO:0000313" key="6">
    <source>
        <dbReference type="Proteomes" id="UP001272097"/>
    </source>
</evidence>
<dbReference type="Gene3D" id="3.40.50.970">
    <property type="match status" value="2"/>
</dbReference>
<dbReference type="EMBL" id="JAVIIS010000020">
    <property type="protein sequence ID" value="MDX8441071.1"/>
    <property type="molecule type" value="Genomic_DNA"/>
</dbReference>
<evidence type="ECO:0000259" key="4">
    <source>
        <dbReference type="Pfam" id="PF02776"/>
    </source>
</evidence>
<evidence type="ECO:0000256" key="2">
    <source>
        <dbReference type="ARBA" id="ARBA00023052"/>
    </source>
</evidence>
<dbReference type="CDD" id="cd07035">
    <property type="entry name" value="TPP_PYR_POX_like"/>
    <property type="match status" value="1"/>
</dbReference>
<accession>A0ABU4WYC9</accession>
<dbReference type="CDD" id="cd02002">
    <property type="entry name" value="TPP_BFDC"/>
    <property type="match status" value="1"/>
</dbReference>
<dbReference type="Proteomes" id="UP001272097">
    <property type="component" value="Unassembled WGS sequence"/>
</dbReference>
<dbReference type="PANTHER" id="PTHR18968:SF86">
    <property type="entry name" value="ACETOLACTATE SYNTHASE LARGE SUBUNIT ILVX-RELATED"/>
    <property type="match status" value="1"/>
</dbReference>
<dbReference type="InterPro" id="IPR012001">
    <property type="entry name" value="Thiamin_PyroP_enz_TPP-bd_dom"/>
</dbReference>
<reference evidence="5 6" key="1">
    <citation type="submission" date="2023-08" db="EMBL/GenBank/DDBJ databases">
        <title>Implementing the SeqCode for naming new Mesorhizobium species isolated from Vachellia karroo root nodules.</title>
        <authorList>
            <person name="Van Lill M."/>
        </authorList>
    </citation>
    <scope>NUCLEOTIDE SEQUENCE [LARGE SCALE GENOMIC DNA]</scope>
    <source>
        <strain evidence="5 6">VK3E</strain>
    </source>
</reference>
<organism evidence="5 6">
    <name type="scientific">Mesorhizobium australafricanum</name>
    <dbReference type="NCBI Taxonomy" id="3072311"/>
    <lineage>
        <taxon>Bacteria</taxon>
        <taxon>Pseudomonadati</taxon>
        <taxon>Pseudomonadota</taxon>
        <taxon>Alphaproteobacteria</taxon>
        <taxon>Hyphomicrobiales</taxon>
        <taxon>Phyllobacteriaceae</taxon>
        <taxon>Mesorhizobium</taxon>
    </lineage>
</organism>
<dbReference type="InterPro" id="IPR011766">
    <property type="entry name" value="TPP_enzyme_TPP-bd"/>
</dbReference>
<dbReference type="SUPFAM" id="SSF52518">
    <property type="entry name" value="Thiamin diphosphate-binding fold (THDP-binding)"/>
    <property type="match status" value="2"/>
</dbReference>
<keyword evidence="2" id="KW-0786">Thiamine pyrophosphate</keyword>
<dbReference type="Pfam" id="PF02776">
    <property type="entry name" value="TPP_enzyme_N"/>
    <property type="match status" value="1"/>
</dbReference>
<proteinExistence type="inferred from homology"/>
<evidence type="ECO:0000256" key="1">
    <source>
        <dbReference type="ARBA" id="ARBA00007812"/>
    </source>
</evidence>
<dbReference type="InterPro" id="IPR029061">
    <property type="entry name" value="THDP-binding"/>
</dbReference>
<dbReference type="PANTHER" id="PTHR18968">
    <property type="entry name" value="THIAMINE PYROPHOSPHATE ENZYMES"/>
    <property type="match status" value="1"/>
</dbReference>
<sequence length="517" mass="54049">MNGADVLCDVLLANGVNVCFANPGTSEMHFVAALDRKPQMRCVLGLFEGVVTGAADGYARMTDRPAATLLHTGPGLANGLANMHNARRARVPMINIVGDHASYHLPLDAPLTSDIEGLAAPMSNWVHRIAGPADIAPAAQAAFRASLTPPGVTTLILPADAAWGDASPLRSAKVVLAPTPAIDMDGVRKIAEAVRAAPGRVGMVLRGLAAREGALEIAGQISAASGARLFSEVLIARMQRGRGRVAPTRIPYPIDAARTLLDDVDVLILVGAKEPVAFFAYPGKPGRLVRDGCAVVTLAAHGEDLKAALAALRDELGIKPSQPVSVASAFPDEPTPRGRLTDDAVALSVARKLPENAIVCDEAVTSARRYFALSAFAAPHDYMMGTGGSIGGGIPMATGAAIACPGRKVVNLEADGSGMYTVQGLWTQAREKLDVVTIVFSNRNYAILHGEMRNVGVNAIGENARRMLDLDQPALDWVSLANGMGVEAARADTCERLDALLDSALSRPGPFLIEAVI</sequence>
<feature type="domain" description="Thiamine pyrophosphate enzyme N-terminal TPP-binding" evidence="4">
    <location>
        <begin position="1"/>
        <end position="106"/>
    </location>
</feature>
<comment type="similarity">
    <text evidence="1">Belongs to the TPP enzyme family.</text>
</comment>
<evidence type="ECO:0000259" key="3">
    <source>
        <dbReference type="Pfam" id="PF02775"/>
    </source>
</evidence>
<dbReference type="RefSeq" id="WP_320215006.1">
    <property type="nucleotide sequence ID" value="NZ_JAVIIS010000020.1"/>
</dbReference>
<comment type="caution">
    <text evidence="5">The sequence shown here is derived from an EMBL/GenBank/DDBJ whole genome shotgun (WGS) entry which is preliminary data.</text>
</comment>
<name>A0ABU4WYC9_9HYPH</name>
<dbReference type="InterPro" id="IPR045229">
    <property type="entry name" value="TPP_enz"/>
</dbReference>